<dbReference type="AlphaFoldDB" id="A0A0J1IHY8"/>
<keyword evidence="2" id="KW-1185">Reference proteome</keyword>
<protein>
    <submittedName>
        <fullName evidence="1">Uncharacterized protein</fullName>
    </submittedName>
</protein>
<sequence length="66" mass="7609">MIILLIKTHKNNKHSLVYKTTTFSTEKHLVKLTYLNKITLNAANGKKNIEVLWSNIKEMPLSKNIS</sequence>
<evidence type="ECO:0000313" key="2">
    <source>
        <dbReference type="Proteomes" id="UP000036045"/>
    </source>
</evidence>
<accession>A0A0J1IHY8</accession>
<evidence type="ECO:0000313" key="1">
    <source>
        <dbReference type="EMBL" id="KLV25521.1"/>
    </source>
</evidence>
<gene>
    <name evidence="1" type="ORF">ABW02_15240</name>
</gene>
<proteinExistence type="predicted"/>
<dbReference type="PATRIC" id="fig|1397.4.peg.1229"/>
<comment type="caution">
    <text evidence="1">The sequence shown here is derived from an EMBL/GenBank/DDBJ whole genome shotgun (WGS) entry which is preliminary data.</text>
</comment>
<organism evidence="1 2">
    <name type="scientific">Niallia circulans</name>
    <name type="common">Bacillus circulans</name>
    <dbReference type="NCBI Taxonomy" id="1397"/>
    <lineage>
        <taxon>Bacteria</taxon>
        <taxon>Bacillati</taxon>
        <taxon>Bacillota</taxon>
        <taxon>Bacilli</taxon>
        <taxon>Bacillales</taxon>
        <taxon>Bacillaceae</taxon>
        <taxon>Niallia</taxon>
    </lineage>
</organism>
<reference evidence="1 2" key="1">
    <citation type="submission" date="2015-05" db="EMBL/GenBank/DDBJ databases">
        <title>Whole genome sequence and identification of bacterial endophytes from Costus igneus.</title>
        <authorList>
            <person name="Lee Y.P."/>
            <person name="Gan H.M."/>
            <person name="Eng W."/>
            <person name="Wheatley M.S."/>
            <person name="Caraballo A."/>
            <person name="Polter S."/>
            <person name="Savka M.A."/>
            <person name="Hudson A.O."/>
        </authorList>
    </citation>
    <scope>NUCLEOTIDE SEQUENCE [LARGE SCALE GENOMIC DNA]</scope>
    <source>
        <strain evidence="1 2">RIT379</strain>
    </source>
</reference>
<name>A0A0J1IHY8_NIACI</name>
<dbReference type="Proteomes" id="UP000036045">
    <property type="component" value="Unassembled WGS sequence"/>
</dbReference>
<dbReference type="EMBL" id="LDPH01000015">
    <property type="protein sequence ID" value="KLV25521.1"/>
    <property type="molecule type" value="Genomic_DNA"/>
</dbReference>